<evidence type="ECO:0000256" key="5">
    <source>
        <dbReference type="ARBA" id="ARBA00022679"/>
    </source>
</evidence>
<evidence type="ECO:0000313" key="13">
    <source>
        <dbReference type="EMBL" id="CAA9452798.1"/>
    </source>
</evidence>
<feature type="region of interest" description="Involved in allosteric activation by GTP" evidence="11">
    <location>
        <begin position="36"/>
        <end position="41"/>
    </location>
</feature>
<dbReference type="AlphaFoldDB" id="A0A6J4QRX7"/>
<dbReference type="InterPro" id="IPR036393">
    <property type="entry name" value="AceGlu_kinase-like_sf"/>
</dbReference>
<evidence type="ECO:0000256" key="10">
    <source>
        <dbReference type="ARBA" id="ARBA00047767"/>
    </source>
</evidence>
<dbReference type="NCBIfam" id="TIGR02075">
    <property type="entry name" value="pyrH_bact"/>
    <property type="match status" value="1"/>
</dbReference>
<evidence type="ECO:0000256" key="1">
    <source>
        <dbReference type="ARBA" id="ARBA00004496"/>
    </source>
</evidence>
<feature type="binding site" evidence="11">
    <location>
        <position position="71"/>
    </location>
    <ligand>
        <name>ATP</name>
        <dbReference type="ChEBI" id="CHEBI:30616"/>
    </ligand>
</feature>
<dbReference type="UniPathway" id="UPA00159">
    <property type="reaction ID" value="UER00275"/>
</dbReference>
<comment type="caution">
    <text evidence="11">Lacks conserved residue(s) required for the propagation of feature annotation.</text>
</comment>
<keyword evidence="4 11" id="KW-0963">Cytoplasm</keyword>
<dbReference type="InterPro" id="IPR011817">
    <property type="entry name" value="Uridylate_kinase"/>
</dbReference>
<dbReference type="InterPro" id="IPR001048">
    <property type="entry name" value="Asp/Glu/Uridylate_kinase"/>
</dbReference>
<comment type="activity regulation">
    <text evidence="11">Allosterically activated by GTP. Inhibited by UTP.</text>
</comment>
<feature type="binding site" evidence="11">
    <location>
        <begin position="28"/>
        <end position="31"/>
    </location>
    <ligand>
        <name>ATP</name>
        <dbReference type="ChEBI" id="CHEBI:30616"/>
    </ligand>
</feature>
<feature type="domain" description="Aspartate/glutamate/uridylate kinase" evidence="12">
    <location>
        <begin position="23"/>
        <end position="234"/>
    </location>
</feature>
<dbReference type="PIRSF" id="PIRSF005650">
    <property type="entry name" value="Uridylate_kin"/>
    <property type="match status" value="1"/>
</dbReference>
<dbReference type="GO" id="GO:0044210">
    <property type="term" value="P:'de novo' CTP biosynthetic process"/>
    <property type="evidence" value="ECO:0007669"/>
    <property type="project" value="UniProtKB-UniRule"/>
</dbReference>
<dbReference type="Gene3D" id="3.40.1160.10">
    <property type="entry name" value="Acetylglutamate kinase-like"/>
    <property type="match status" value="1"/>
</dbReference>
<comment type="catalytic activity">
    <reaction evidence="10 11">
        <text>UMP + ATP = UDP + ADP</text>
        <dbReference type="Rhea" id="RHEA:24400"/>
        <dbReference type="ChEBI" id="CHEBI:30616"/>
        <dbReference type="ChEBI" id="CHEBI:57865"/>
        <dbReference type="ChEBI" id="CHEBI:58223"/>
        <dbReference type="ChEBI" id="CHEBI:456216"/>
        <dbReference type="EC" id="2.7.4.22"/>
    </reaction>
</comment>
<dbReference type="HAMAP" id="MF_01220_B">
    <property type="entry name" value="PyrH_B"/>
    <property type="match status" value="1"/>
</dbReference>
<dbReference type="SUPFAM" id="SSF53633">
    <property type="entry name" value="Carbamate kinase-like"/>
    <property type="match status" value="1"/>
</dbReference>
<evidence type="ECO:0000256" key="4">
    <source>
        <dbReference type="ARBA" id="ARBA00022490"/>
    </source>
</evidence>
<dbReference type="GO" id="GO:0005737">
    <property type="term" value="C:cytoplasm"/>
    <property type="evidence" value="ECO:0007669"/>
    <property type="project" value="UniProtKB-SubCell"/>
</dbReference>
<proteinExistence type="inferred from homology"/>
<comment type="subcellular location">
    <subcellularLocation>
        <location evidence="1 11">Cytoplasm</location>
    </subcellularLocation>
</comment>
<dbReference type="EC" id="2.7.4.22" evidence="11"/>
<feature type="binding site" evidence="11">
    <location>
        <position position="91"/>
    </location>
    <ligand>
        <name>UMP</name>
        <dbReference type="ChEBI" id="CHEBI:57865"/>
    </ligand>
</feature>
<evidence type="ECO:0000256" key="11">
    <source>
        <dbReference type="HAMAP-Rule" id="MF_01220"/>
    </source>
</evidence>
<evidence type="ECO:0000256" key="2">
    <source>
        <dbReference type="ARBA" id="ARBA00004791"/>
    </source>
</evidence>
<comment type="function">
    <text evidence="11">Catalyzes the reversible phosphorylation of UMP to UDP.</text>
</comment>
<keyword evidence="11" id="KW-0021">Allosteric enzyme</keyword>
<dbReference type="PANTHER" id="PTHR42833:SF4">
    <property type="entry name" value="URIDYLATE KINASE PUMPKIN, CHLOROPLASTIC"/>
    <property type="match status" value="1"/>
</dbReference>
<dbReference type="EMBL" id="CADCVB010000236">
    <property type="protein sequence ID" value="CAA9452798.1"/>
    <property type="molecule type" value="Genomic_DNA"/>
</dbReference>
<comment type="pathway">
    <text evidence="2 11">Pyrimidine metabolism; CTP biosynthesis via de novo pathway; UDP from UMP (UMPK route): step 1/1.</text>
</comment>
<comment type="similarity">
    <text evidence="3 11">Belongs to the UMP kinase family.</text>
</comment>
<feature type="binding site" evidence="11">
    <location>
        <begin position="152"/>
        <end position="159"/>
    </location>
    <ligand>
        <name>UMP</name>
        <dbReference type="ChEBI" id="CHEBI:57865"/>
    </ligand>
</feature>
<comment type="subunit">
    <text evidence="11">Homohexamer.</text>
</comment>
<feature type="binding site" evidence="11">
    <location>
        <position position="189"/>
    </location>
    <ligand>
        <name>ATP</name>
        <dbReference type="ChEBI" id="CHEBI:30616"/>
    </ligand>
</feature>
<keyword evidence="6 11" id="KW-0547">Nucleotide-binding</keyword>
<dbReference type="FunFam" id="3.40.1160.10:FF:000001">
    <property type="entry name" value="Uridylate kinase"/>
    <property type="match status" value="1"/>
</dbReference>
<protein>
    <recommendedName>
        <fullName evidence="11">Uridylate kinase</fullName>
        <shortName evidence="11">UK</shortName>
        <ecNumber evidence="11">2.7.4.22</ecNumber>
    </recommendedName>
    <alternativeName>
        <fullName evidence="11">Uridine monophosphate kinase</fullName>
        <shortName evidence="11">UMP kinase</shortName>
        <shortName evidence="11">UMPK</shortName>
    </alternativeName>
</protein>
<reference evidence="13" key="1">
    <citation type="submission" date="2020-02" db="EMBL/GenBank/DDBJ databases">
        <authorList>
            <person name="Meier V. D."/>
        </authorList>
    </citation>
    <scope>NUCLEOTIDE SEQUENCE</scope>
    <source>
        <strain evidence="13">AVDCRST_MAG78</strain>
    </source>
</reference>
<feature type="binding site" evidence="11">
    <location>
        <position position="75"/>
    </location>
    <ligand>
        <name>ATP</name>
        <dbReference type="ChEBI" id="CHEBI:30616"/>
    </ligand>
</feature>
<dbReference type="CDD" id="cd04254">
    <property type="entry name" value="AAK_UMPK-PyrH-Ec"/>
    <property type="match status" value="1"/>
</dbReference>
<name>A0A6J4QRX7_9ACTN</name>
<gene>
    <name evidence="11" type="primary">pyrH</name>
    <name evidence="13" type="ORF">AVDCRST_MAG78-3612</name>
</gene>
<feature type="binding site" evidence="11">
    <location>
        <position position="70"/>
    </location>
    <ligand>
        <name>UMP</name>
        <dbReference type="ChEBI" id="CHEBI:57865"/>
    </ligand>
</feature>
<dbReference type="PANTHER" id="PTHR42833">
    <property type="entry name" value="URIDYLATE KINASE"/>
    <property type="match status" value="1"/>
</dbReference>
<feature type="binding site" evidence="11">
    <location>
        <position position="186"/>
    </location>
    <ligand>
        <name>ATP</name>
        <dbReference type="ChEBI" id="CHEBI:30616"/>
    </ligand>
</feature>
<evidence type="ECO:0000256" key="7">
    <source>
        <dbReference type="ARBA" id="ARBA00022777"/>
    </source>
</evidence>
<evidence type="ECO:0000256" key="3">
    <source>
        <dbReference type="ARBA" id="ARBA00007614"/>
    </source>
</evidence>
<sequence length="274" mass="28517">MEGAAPRGGEKAASIESELGPVKRVVLKLSGESLAGDGGYGIDPPSLDATANQVVEAVEAGAELAVVVGGGNIFRGSQVADVLGIESATADYMAMLGTVINALALQAALERRGIPTRVQSAIQMQEVAEPYIRRRAMRHLEKGRVVIFASGTGNPFFTTDTGAALRALEIGADAILMAKNRVDGVYDKDPRTHPDAVHIERLTYMDLLSKNLAVMDYTAATLCSGEHLPIVVFDILKPGNLRGILRGERVGSLIWSAGGGNGDVPADGAAGGGE</sequence>
<dbReference type="GO" id="GO:0005524">
    <property type="term" value="F:ATP binding"/>
    <property type="evidence" value="ECO:0007669"/>
    <property type="project" value="UniProtKB-KW"/>
</dbReference>
<evidence type="ECO:0000256" key="8">
    <source>
        <dbReference type="ARBA" id="ARBA00022840"/>
    </source>
</evidence>
<organism evidence="13">
    <name type="scientific">uncultured Rubrobacteraceae bacterium</name>
    <dbReference type="NCBI Taxonomy" id="349277"/>
    <lineage>
        <taxon>Bacteria</taxon>
        <taxon>Bacillati</taxon>
        <taxon>Actinomycetota</taxon>
        <taxon>Rubrobacteria</taxon>
        <taxon>Rubrobacterales</taxon>
        <taxon>Rubrobacteraceae</taxon>
        <taxon>environmental samples</taxon>
    </lineage>
</organism>
<keyword evidence="7 11" id="KW-0418">Kinase</keyword>
<dbReference type="GO" id="GO:0006225">
    <property type="term" value="P:UDP biosynthetic process"/>
    <property type="evidence" value="ECO:0007669"/>
    <property type="project" value="TreeGrafter"/>
</dbReference>
<feature type="binding site" evidence="11">
    <location>
        <position position="180"/>
    </location>
    <ligand>
        <name>ATP</name>
        <dbReference type="ChEBI" id="CHEBI:30616"/>
    </ligand>
</feature>
<dbReference type="InterPro" id="IPR015963">
    <property type="entry name" value="Uridylate_kinase_bac"/>
</dbReference>
<dbReference type="Pfam" id="PF00696">
    <property type="entry name" value="AA_kinase"/>
    <property type="match status" value="1"/>
</dbReference>
<evidence type="ECO:0000256" key="6">
    <source>
        <dbReference type="ARBA" id="ARBA00022741"/>
    </source>
</evidence>
<accession>A0A6J4QRX7</accession>
<keyword evidence="5 11" id="KW-0808">Transferase</keyword>
<keyword evidence="9 11" id="KW-0665">Pyrimidine biosynthesis</keyword>
<dbReference type="GO" id="GO:0033862">
    <property type="term" value="F:UMP kinase activity"/>
    <property type="evidence" value="ECO:0007669"/>
    <property type="project" value="UniProtKB-EC"/>
</dbReference>
<evidence type="ECO:0000256" key="9">
    <source>
        <dbReference type="ARBA" id="ARBA00022975"/>
    </source>
</evidence>
<keyword evidence="8 11" id="KW-0067">ATP-binding</keyword>
<evidence type="ECO:0000259" key="12">
    <source>
        <dbReference type="Pfam" id="PF00696"/>
    </source>
</evidence>